<evidence type="ECO:0000256" key="2">
    <source>
        <dbReference type="ARBA" id="ARBA00008467"/>
    </source>
</evidence>
<evidence type="ECO:0000256" key="13">
    <source>
        <dbReference type="ARBA" id="ARBA00041620"/>
    </source>
</evidence>
<dbReference type="PANTHER" id="PTHR11712">
    <property type="entry name" value="POLYKETIDE SYNTHASE-RELATED"/>
    <property type="match status" value="1"/>
</dbReference>
<evidence type="ECO:0000256" key="11">
    <source>
        <dbReference type="ARBA" id="ARBA00023315"/>
    </source>
</evidence>
<comment type="catalytic activity">
    <reaction evidence="15">
        <text>(3Z)-decenoyl-[ACP] + malonyl-[ACP] + H(+) = 3-oxo-(5Z)-dodecenoyl-[ACP] + holo-[ACP] + CO2</text>
        <dbReference type="Rhea" id="RHEA:54940"/>
        <dbReference type="Rhea" id="RHEA-COMP:9623"/>
        <dbReference type="Rhea" id="RHEA-COMP:9685"/>
        <dbReference type="Rhea" id="RHEA-COMP:9927"/>
        <dbReference type="Rhea" id="RHEA-COMP:14042"/>
        <dbReference type="ChEBI" id="CHEBI:15378"/>
        <dbReference type="ChEBI" id="CHEBI:16526"/>
        <dbReference type="ChEBI" id="CHEBI:64479"/>
        <dbReference type="ChEBI" id="CHEBI:78449"/>
        <dbReference type="ChEBI" id="CHEBI:78798"/>
        <dbReference type="ChEBI" id="CHEBI:138410"/>
    </reaction>
    <physiologicalReaction direction="left-to-right" evidence="15">
        <dbReference type="Rhea" id="RHEA:54941"/>
    </physiologicalReaction>
</comment>
<evidence type="ECO:0000256" key="3">
    <source>
        <dbReference type="ARBA" id="ARBA00011738"/>
    </source>
</evidence>
<keyword evidence="11" id="KW-0012">Acyltransferase</keyword>
<dbReference type="GO" id="GO:0006633">
    <property type="term" value="P:fatty acid biosynthetic process"/>
    <property type="evidence" value="ECO:0007669"/>
    <property type="project" value="UniProtKB-KW"/>
</dbReference>
<dbReference type="PROSITE" id="PS00606">
    <property type="entry name" value="KS3_1"/>
    <property type="match status" value="1"/>
</dbReference>
<dbReference type="InterPro" id="IPR018201">
    <property type="entry name" value="Ketoacyl_synth_AS"/>
</dbReference>
<evidence type="ECO:0000256" key="4">
    <source>
        <dbReference type="ARBA" id="ARBA00013191"/>
    </source>
</evidence>
<accession>A0A5D4HAY0</accession>
<evidence type="ECO:0000256" key="15">
    <source>
        <dbReference type="ARBA" id="ARBA00048121"/>
    </source>
</evidence>
<comment type="subcellular location">
    <subcellularLocation>
        <location evidence="1">Cytoplasm</location>
    </subcellularLocation>
</comment>
<keyword evidence="8" id="KW-0276">Fatty acid metabolism</keyword>
<evidence type="ECO:0000256" key="17">
    <source>
        <dbReference type="RuleBase" id="RU003694"/>
    </source>
</evidence>
<dbReference type="GO" id="GO:0004315">
    <property type="term" value="F:3-oxoacyl-[acyl-carrier-protein] synthase activity"/>
    <property type="evidence" value="ECO:0007669"/>
    <property type="project" value="UniProtKB-EC"/>
</dbReference>
<name>A0A5D4HAY0_9SPHI</name>
<keyword evidence="20" id="KW-1185">Reference proteome</keyword>
<keyword evidence="9" id="KW-0443">Lipid metabolism</keyword>
<dbReference type="RefSeq" id="WP_148917232.1">
    <property type="nucleotide sequence ID" value="NZ_VTAV01000001.1"/>
</dbReference>
<evidence type="ECO:0000256" key="14">
    <source>
        <dbReference type="ARBA" id="ARBA00042143"/>
    </source>
</evidence>
<dbReference type="EC" id="2.3.1.41" evidence="4"/>
<comment type="catalytic activity">
    <reaction evidence="16">
        <text>a fatty acyl-[ACP] + malonyl-[ACP] + H(+) = a 3-oxoacyl-[ACP] + holo-[ACP] + CO2</text>
        <dbReference type="Rhea" id="RHEA:22836"/>
        <dbReference type="Rhea" id="RHEA-COMP:9623"/>
        <dbReference type="Rhea" id="RHEA-COMP:9685"/>
        <dbReference type="Rhea" id="RHEA-COMP:9916"/>
        <dbReference type="Rhea" id="RHEA-COMP:14125"/>
        <dbReference type="ChEBI" id="CHEBI:15378"/>
        <dbReference type="ChEBI" id="CHEBI:16526"/>
        <dbReference type="ChEBI" id="CHEBI:64479"/>
        <dbReference type="ChEBI" id="CHEBI:78449"/>
        <dbReference type="ChEBI" id="CHEBI:78776"/>
        <dbReference type="ChEBI" id="CHEBI:138651"/>
        <dbReference type="EC" id="2.3.1.41"/>
    </reaction>
    <physiologicalReaction direction="left-to-right" evidence="16">
        <dbReference type="Rhea" id="RHEA:22837"/>
    </physiologicalReaction>
</comment>
<dbReference type="InterPro" id="IPR000794">
    <property type="entry name" value="Beta-ketoacyl_synthase"/>
</dbReference>
<dbReference type="Gene3D" id="3.40.47.10">
    <property type="match status" value="1"/>
</dbReference>
<dbReference type="InterPro" id="IPR014031">
    <property type="entry name" value="Ketoacyl_synth_C"/>
</dbReference>
<keyword evidence="5" id="KW-0963">Cytoplasm</keyword>
<dbReference type="Pfam" id="PF02801">
    <property type="entry name" value="Ketoacyl-synt_C"/>
    <property type="match status" value="1"/>
</dbReference>
<comment type="subunit">
    <text evidence="3">Homodimer.</text>
</comment>
<evidence type="ECO:0000256" key="7">
    <source>
        <dbReference type="ARBA" id="ARBA00022679"/>
    </source>
</evidence>
<gene>
    <name evidence="19" type="ORF">FXV77_00280</name>
</gene>
<evidence type="ECO:0000256" key="8">
    <source>
        <dbReference type="ARBA" id="ARBA00022832"/>
    </source>
</evidence>
<dbReference type="SUPFAM" id="SSF53901">
    <property type="entry name" value="Thiolase-like"/>
    <property type="match status" value="2"/>
</dbReference>
<keyword evidence="7 17" id="KW-0808">Transferase</keyword>
<evidence type="ECO:0000256" key="12">
    <source>
        <dbReference type="ARBA" id="ARBA00039450"/>
    </source>
</evidence>
<evidence type="ECO:0000256" key="1">
    <source>
        <dbReference type="ARBA" id="ARBA00004496"/>
    </source>
</evidence>
<dbReference type="Pfam" id="PF00109">
    <property type="entry name" value="ketoacyl-synt"/>
    <property type="match status" value="1"/>
</dbReference>
<comment type="caution">
    <text evidence="19">The sequence shown here is derived from an EMBL/GenBank/DDBJ whole genome shotgun (WGS) entry which is preliminary data.</text>
</comment>
<evidence type="ECO:0000256" key="10">
    <source>
        <dbReference type="ARBA" id="ARBA00023160"/>
    </source>
</evidence>
<dbReference type="Proteomes" id="UP000322362">
    <property type="component" value="Unassembled WGS sequence"/>
</dbReference>
<dbReference type="InterPro" id="IPR020841">
    <property type="entry name" value="PKS_Beta-ketoAc_synthase_dom"/>
</dbReference>
<evidence type="ECO:0000256" key="16">
    <source>
        <dbReference type="ARBA" id="ARBA00048506"/>
    </source>
</evidence>
<organism evidence="19 20">
    <name type="scientific">Sphingobacterium phlebotomi</name>
    <dbReference type="NCBI Taxonomy" id="2605433"/>
    <lineage>
        <taxon>Bacteria</taxon>
        <taxon>Pseudomonadati</taxon>
        <taxon>Bacteroidota</taxon>
        <taxon>Sphingobacteriia</taxon>
        <taxon>Sphingobacteriales</taxon>
        <taxon>Sphingobacteriaceae</taxon>
        <taxon>Sphingobacterium</taxon>
    </lineage>
</organism>
<dbReference type="SMART" id="SM00825">
    <property type="entry name" value="PKS_KS"/>
    <property type="match status" value="1"/>
</dbReference>
<dbReference type="PROSITE" id="PS51257">
    <property type="entry name" value="PROKAR_LIPOPROTEIN"/>
    <property type="match status" value="1"/>
</dbReference>
<dbReference type="CDD" id="cd00834">
    <property type="entry name" value="KAS_I_II"/>
    <property type="match status" value="1"/>
</dbReference>
<sequence>MSIRVVITGMGIYSCIGTNLEEVKQSLFEGKSGIVVDEERLAFGFKSPLTGMVPVPDLKKVLNRRQRISMGEESEYAYMATTEALAQAKLREEDLGNREVGILFGNDSVSKAVIEATDIVREKQDTQLIGSGAIFKSMNSTVTMNLATIFGLSGVNMTISAACASGSHAIGLGYMFIQQGLQDMIICGGAQEINPYAMASFDGLGVFATDISHPQQASRPFDKKRTGLVPSGGAATVILESYESAVNRGAPIIAEIIGYGFSSNGGHISTPNIDGPAKAMRRALDQAKIQADDIAYINAHATSTPIGDANEAKAILDVFGDKPYVSSTKSMTGHECWMAGASEIVYSTLMMQHGFIAPSINLEEPDDDIKELNFVSHTIKQEFDIYLSNSFGFGGTNSALVVKKFNDG</sequence>
<dbReference type="InterPro" id="IPR020615">
    <property type="entry name" value="Thiolase_acyl_enz_int_AS"/>
</dbReference>
<evidence type="ECO:0000256" key="6">
    <source>
        <dbReference type="ARBA" id="ARBA00022516"/>
    </source>
</evidence>
<evidence type="ECO:0000313" key="19">
    <source>
        <dbReference type="EMBL" id="TYR37767.1"/>
    </source>
</evidence>
<protein>
    <recommendedName>
        <fullName evidence="12">3-oxoacyl-[acyl-carrier-protein] synthase 1</fullName>
        <ecNumber evidence="4">2.3.1.41</ecNumber>
    </recommendedName>
    <alternativeName>
        <fullName evidence="13">3-oxoacyl-[acyl-carrier-protein] synthase I</fullName>
    </alternativeName>
    <alternativeName>
        <fullName evidence="14">Beta-ketoacyl-ACP synthase I</fullName>
    </alternativeName>
</protein>
<evidence type="ECO:0000256" key="5">
    <source>
        <dbReference type="ARBA" id="ARBA00022490"/>
    </source>
</evidence>
<evidence type="ECO:0000259" key="18">
    <source>
        <dbReference type="PROSITE" id="PS52004"/>
    </source>
</evidence>
<dbReference type="InterPro" id="IPR014030">
    <property type="entry name" value="Ketoacyl_synth_N"/>
</dbReference>
<dbReference type="GO" id="GO:0005829">
    <property type="term" value="C:cytosol"/>
    <property type="evidence" value="ECO:0007669"/>
    <property type="project" value="TreeGrafter"/>
</dbReference>
<evidence type="ECO:0000313" key="20">
    <source>
        <dbReference type="Proteomes" id="UP000322362"/>
    </source>
</evidence>
<feature type="domain" description="Ketosynthase family 3 (KS3)" evidence="18">
    <location>
        <begin position="2"/>
        <end position="404"/>
    </location>
</feature>
<keyword evidence="6" id="KW-0444">Lipid biosynthesis</keyword>
<dbReference type="PANTHER" id="PTHR11712:SF306">
    <property type="entry name" value="3-OXOACYL-[ACYL-CARRIER-PROTEIN] SYNTHASE 1"/>
    <property type="match status" value="1"/>
</dbReference>
<dbReference type="AlphaFoldDB" id="A0A5D4HAY0"/>
<dbReference type="EMBL" id="VTAV01000001">
    <property type="protein sequence ID" value="TYR37767.1"/>
    <property type="molecule type" value="Genomic_DNA"/>
</dbReference>
<dbReference type="PROSITE" id="PS52004">
    <property type="entry name" value="KS3_2"/>
    <property type="match status" value="1"/>
</dbReference>
<keyword evidence="10" id="KW-0275">Fatty acid biosynthesis</keyword>
<reference evidence="19 20" key="1">
    <citation type="submission" date="2019-08" db="EMBL/GenBank/DDBJ databases">
        <title>Phlebobacter frassis gen. nov. sp. nov., a new member of family Sphingobacteriaceae isolated from sand fly rearing media.</title>
        <authorList>
            <person name="Kakumanu M.L."/>
            <person name="Marayati B.F."/>
            <person name="Wada-Katsumata A."/>
            <person name="Wasserberg G."/>
            <person name="Schal C."/>
            <person name="Apperson C.S."/>
            <person name="Ponnusamy L."/>
        </authorList>
    </citation>
    <scope>NUCLEOTIDE SEQUENCE [LARGE SCALE GENOMIC DNA]</scope>
    <source>
        <strain evidence="19 20">SSI9</strain>
    </source>
</reference>
<proteinExistence type="inferred from homology"/>
<evidence type="ECO:0000256" key="9">
    <source>
        <dbReference type="ARBA" id="ARBA00023098"/>
    </source>
</evidence>
<dbReference type="PROSITE" id="PS00098">
    <property type="entry name" value="THIOLASE_1"/>
    <property type="match status" value="1"/>
</dbReference>
<comment type="similarity">
    <text evidence="2 17">Belongs to the thiolase-like superfamily. Beta-ketoacyl-ACP synthases family.</text>
</comment>
<dbReference type="InterPro" id="IPR016039">
    <property type="entry name" value="Thiolase-like"/>
</dbReference>